<dbReference type="Pfam" id="PF00485">
    <property type="entry name" value="PRK"/>
    <property type="match status" value="1"/>
</dbReference>
<reference evidence="2 3" key="1">
    <citation type="submission" date="2019-05" db="EMBL/GenBank/DDBJ databases">
        <title>The metagenome of a microbial culture collection derived from dairy environment covers the genomic content of the human microbiome.</title>
        <authorList>
            <person name="Roder T."/>
            <person name="Wuthrich D."/>
            <person name="Sattari Z."/>
            <person name="Von Ah U."/>
            <person name="Bar C."/>
            <person name="Ronchi F."/>
            <person name="Macpherson A.J."/>
            <person name="Ganal-Vonarburg S.C."/>
            <person name="Bruggmann R."/>
            <person name="Vergeres G."/>
        </authorList>
    </citation>
    <scope>NUCLEOTIDE SEQUENCE [LARGE SCALE GENOMIC DNA]</scope>
    <source>
        <strain evidence="2 3">FAM 1079</strain>
    </source>
</reference>
<evidence type="ECO:0000313" key="2">
    <source>
        <dbReference type="EMBL" id="TLQ19628.1"/>
    </source>
</evidence>
<protein>
    <recommendedName>
        <fullName evidence="1">Phosphoribulokinase/uridine kinase domain-containing protein</fullName>
    </recommendedName>
</protein>
<dbReference type="GO" id="GO:0015937">
    <property type="term" value="P:coenzyme A biosynthetic process"/>
    <property type="evidence" value="ECO:0007669"/>
    <property type="project" value="UniProtKB-UniPathway"/>
</dbReference>
<evidence type="ECO:0000313" key="3">
    <source>
        <dbReference type="Proteomes" id="UP000305100"/>
    </source>
</evidence>
<proteinExistence type="predicted"/>
<dbReference type="GO" id="GO:0005524">
    <property type="term" value="F:ATP binding"/>
    <property type="evidence" value="ECO:0007669"/>
    <property type="project" value="InterPro"/>
</dbReference>
<name>A0A5R9CVH4_9LACO</name>
<evidence type="ECO:0000259" key="1">
    <source>
        <dbReference type="Pfam" id="PF00485"/>
    </source>
</evidence>
<accession>A0A5R9CVH4</accession>
<dbReference type="OrthoDB" id="2276576at2"/>
<dbReference type="EMBL" id="VBSX01000011">
    <property type="protein sequence ID" value="TLQ19628.1"/>
    <property type="molecule type" value="Genomic_DNA"/>
</dbReference>
<dbReference type="UniPathway" id="UPA00241">
    <property type="reaction ID" value="UER00352"/>
</dbReference>
<dbReference type="SUPFAM" id="SSF52540">
    <property type="entry name" value="P-loop containing nucleoside triphosphate hydrolases"/>
    <property type="match status" value="1"/>
</dbReference>
<dbReference type="InterPro" id="IPR006083">
    <property type="entry name" value="PRK/URK"/>
</dbReference>
<gene>
    <name evidence="2" type="ORF">FEZ41_06040</name>
</gene>
<dbReference type="Proteomes" id="UP000305100">
    <property type="component" value="Unassembled WGS sequence"/>
</dbReference>
<dbReference type="AlphaFoldDB" id="A0A5R9CVH4"/>
<organism evidence="2 3">
    <name type="scientific">Lentilactobacillus parafarraginis</name>
    <dbReference type="NCBI Taxonomy" id="390842"/>
    <lineage>
        <taxon>Bacteria</taxon>
        <taxon>Bacillati</taxon>
        <taxon>Bacillota</taxon>
        <taxon>Bacilli</taxon>
        <taxon>Lactobacillales</taxon>
        <taxon>Lactobacillaceae</taxon>
        <taxon>Lentilactobacillus</taxon>
    </lineage>
</organism>
<dbReference type="GO" id="GO:0016301">
    <property type="term" value="F:kinase activity"/>
    <property type="evidence" value="ECO:0007669"/>
    <property type="project" value="InterPro"/>
</dbReference>
<feature type="domain" description="Phosphoribulokinase/uridine kinase" evidence="1">
    <location>
        <begin position="27"/>
        <end position="163"/>
    </location>
</feature>
<dbReference type="Gene3D" id="3.40.50.300">
    <property type="entry name" value="P-loop containing nucleotide triphosphate hydrolases"/>
    <property type="match status" value="1"/>
</dbReference>
<comment type="caution">
    <text evidence="2">The sequence shown here is derived from an EMBL/GenBank/DDBJ whole genome shotgun (WGS) entry which is preliminary data.</text>
</comment>
<dbReference type="InterPro" id="IPR027417">
    <property type="entry name" value="P-loop_NTPase"/>
</dbReference>
<dbReference type="RefSeq" id="WP_138467465.1">
    <property type="nucleotide sequence ID" value="NZ_VBSX01000011.1"/>
</dbReference>
<dbReference type="PANTHER" id="PTHR10285">
    <property type="entry name" value="URIDINE KINASE"/>
    <property type="match status" value="1"/>
</dbReference>
<sequence length="234" mass="27220">MVKKEEIILASEIVPLIARKAEVTPIVLSVNGNVASGKSTFAKRIKEMIEKLDNNKEVCVITTDDFLLSNQQLHEMNLFVDKGFPNTYNYELINRFVNALLSGEDILIPQYDHKINDIDFTKRKLINHPDIIILEGLISSRKEFSQIINKSIFINVNEKDNYEWYLRRCLDLNLPALYDLSVTDFLPIAKRNWKLTNWRNFIDNVLPLRSKADIQVYLDHNHQIWKVEVGTMST</sequence>